<dbReference type="Pfam" id="PF15396">
    <property type="entry name" value="FAM60A"/>
    <property type="match status" value="1"/>
</dbReference>
<organism evidence="2 3">
    <name type="scientific">Oryctes borbonicus</name>
    <dbReference type="NCBI Taxonomy" id="1629725"/>
    <lineage>
        <taxon>Eukaryota</taxon>
        <taxon>Metazoa</taxon>
        <taxon>Ecdysozoa</taxon>
        <taxon>Arthropoda</taxon>
        <taxon>Hexapoda</taxon>
        <taxon>Insecta</taxon>
        <taxon>Pterygota</taxon>
        <taxon>Neoptera</taxon>
        <taxon>Endopterygota</taxon>
        <taxon>Coleoptera</taxon>
        <taxon>Polyphaga</taxon>
        <taxon>Scarabaeiformia</taxon>
        <taxon>Scarabaeidae</taxon>
        <taxon>Dynastinae</taxon>
        <taxon>Oryctes</taxon>
    </lineage>
</organism>
<dbReference type="PANTHER" id="PTHR13422:SF12">
    <property type="entry name" value="SIN3-HDAC COMPLEX-ASSOCIATED FACTOR"/>
    <property type="match status" value="1"/>
</dbReference>
<protein>
    <submittedName>
        <fullName evidence="2">Uncharacterized protein</fullName>
    </submittedName>
</protein>
<comment type="caution">
    <text evidence="2">The sequence shown here is derived from an EMBL/GenBank/DDBJ whole genome shotgun (WGS) entry which is preliminary data.</text>
</comment>
<dbReference type="PANTHER" id="PTHR13422">
    <property type="entry name" value="SIN3-HDAC COMPLEX-ASSOCIATED FACTOR"/>
    <property type="match status" value="1"/>
</dbReference>
<keyword evidence="3" id="KW-1185">Reference proteome</keyword>
<feature type="compositionally biased region" description="Low complexity" evidence="1">
    <location>
        <begin position="228"/>
        <end position="245"/>
    </location>
</feature>
<dbReference type="GO" id="GO:0030336">
    <property type="term" value="P:negative regulation of cell migration"/>
    <property type="evidence" value="ECO:0007669"/>
    <property type="project" value="TreeGrafter"/>
</dbReference>
<feature type="compositionally biased region" description="Polar residues" evidence="1">
    <location>
        <begin position="81"/>
        <end position="93"/>
    </location>
</feature>
<gene>
    <name evidence="2" type="ORF">AMK59_152</name>
</gene>
<dbReference type="GO" id="GO:0070822">
    <property type="term" value="C:Sin3-type complex"/>
    <property type="evidence" value="ECO:0007669"/>
    <property type="project" value="TreeGrafter"/>
</dbReference>
<dbReference type="AlphaFoldDB" id="A0A0T6BDR2"/>
<feature type="region of interest" description="Disordered" evidence="1">
    <location>
        <begin position="77"/>
        <end position="118"/>
    </location>
</feature>
<accession>A0A0T6BDR2</accession>
<feature type="region of interest" description="Disordered" evidence="1">
    <location>
        <begin position="177"/>
        <end position="245"/>
    </location>
</feature>
<dbReference type="InterPro" id="IPR026065">
    <property type="entry name" value="FAM60A"/>
</dbReference>
<dbReference type="OrthoDB" id="10023333at2759"/>
<evidence type="ECO:0000313" key="2">
    <source>
        <dbReference type="EMBL" id="KRT85478.1"/>
    </source>
</evidence>
<sequence>MLTQTKMYLWYQKQVVDARAGPGMKSMTKFKSKHKKMCENSEKSAIAKKKHFEREYSPTLSDKSEGNHDVEMADVDFMSESGPSGRSSRTASPGGSDCEDNISVSRRHKGIAKRRDNAPQVSDFVDMDFWKKEKICCGTIFRGLNGEVLLDQRFLKPCNARLANCKLRRNECKTESDISDTSSSKVYNSDSSSDSGYDESSNQGNGGESAISSTSYKKADGAPTIEPQTSTSISEIQTEIIPKAN</sequence>
<reference evidence="2 3" key="1">
    <citation type="submission" date="2015-09" db="EMBL/GenBank/DDBJ databases">
        <title>Draft genome of the scarab beetle Oryctes borbonicus.</title>
        <authorList>
            <person name="Meyer J.M."/>
            <person name="Markov G.V."/>
            <person name="Baskaran P."/>
            <person name="Herrmann M."/>
            <person name="Sommer R.J."/>
            <person name="Roedelsperger C."/>
        </authorList>
    </citation>
    <scope>NUCLEOTIDE SEQUENCE [LARGE SCALE GENOMIC DNA]</scope>
    <source>
        <strain evidence="2">OB123</strain>
        <tissue evidence="2">Whole animal</tissue>
    </source>
</reference>
<dbReference type="EMBL" id="LJIG01001462">
    <property type="protein sequence ID" value="KRT85478.1"/>
    <property type="molecule type" value="Genomic_DNA"/>
</dbReference>
<evidence type="ECO:0000313" key="3">
    <source>
        <dbReference type="Proteomes" id="UP000051574"/>
    </source>
</evidence>
<proteinExistence type="predicted"/>
<evidence type="ECO:0000256" key="1">
    <source>
        <dbReference type="SAM" id="MobiDB-lite"/>
    </source>
</evidence>
<name>A0A0T6BDR2_9SCAR</name>
<feature type="compositionally biased region" description="Low complexity" evidence="1">
    <location>
        <begin position="179"/>
        <end position="201"/>
    </location>
</feature>
<dbReference type="Proteomes" id="UP000051574">
    <property type="component" value="Unassembled WGS sequence"/>
</dbReference>